<dbReference type="InterPro" id="IPR011006">
    <property type="entry name" value="CheY-like_superfamily"/>
</dbReference>
<feature type="region of interest" description="Disordered" evidence="1">
    <location>
        <begin position="1"/>
        <end position="24"/>
    </location>
</feature>
<sequence length="156" mass="16175">MMQRNQDHEETTIDLDPGRAEAGAGGAAATRSCYGVQVLVAGRRKQWRDEINGQIRRAGYSAISVDSAVDALTVLVLGLPVDVLVTDAELHGSLGISELAAEARALRPNLGIVVACDSAVSDCADLVPADALLVPCPGQEEAVACSVREALAARAV</sequence>
<dbReference type="Proteomes" id="UP000218288">
    <property type="component" value="Chromosome"/>
</dbReference>
<dbReference type="AlphaFoldDB" id="A0A169QJ46"/>
<dbReference type="GO" id="GO:0016301">
    <property type="term" value="F:kinase activity"/>
    <property type="evidence" value="ECO:0007669"/>
    <property type="project" value="UniProtKB-KW"/>
</dbReference>
<dbReference type="RefSeq" id="WP_096483365.1">
    <property type="nucleotide sequence ID" value="NZ_AP014809.1"/>
</dbReference>
<keyword evidence="2" id="KW-0808">Transferase</keyword>
<organism evidence="2 3">
    <name type="scientific">Methylorubrum populi</name>
    <dbReference type="NCBI Taxonomy" id="223967"/>
    <lineage>
        <taxon>Bacteria</taxon>
        <taxon>Pseudomonadati</taxon>
        <taxon>Pseudomonadota</taxon>
        <taxon>Alphaproteobacteria</taxon>
        <taxon>Hyphomicrobiales</taxon>
        <taxon>Methylobacteriaceae</taxon>
        <taxon>Methylorubrum</taxon>
    </lineage>
</organism>
<evidence type="ECO:0000313" key="3">
    <source>
        <dbReference type="Proteomes" id="UP000218288"/>
    </source>
</evidence>
<gene>
    <name evidence="2" type="ORF">MPPM_0373</name>
</gene>
<accession>A0A169QJ46</accession>
<protein>
    <submittedName>
        <fullName evidence="2">Sensor histidine kinase</fullName>
    </submittedName>
</protein>
<name>A0A169QJ46_9HYPH</name>
<feature type="compositionally biased region" description="Basic and acidic residues" evidence="1">
    <location>
        <begin position="1"/>
        <end position="19"/>
    </location>
</feature>
<evidence type="ECO:0000256" key="1">
    <source>
        <dbReference type="SAM" id="MobiDB-lite"/>
    </source>
</evidence>
<dbReference type="OrthoDB" id="7992413at2"/>
<dbReference type="SUPFAM" id="SSF52172">
    <property type="entry name" value="CheY-like"/>
    <property type="match status" value="1"/>
</dbReference>
<evidence type="ECO:0000313" key="2">
    <source>
        <dbReference type="EMBL" id="BAU88978.1"/>
    </source>
</evidence>
<dbReference type="Gene3D" id="3.40.50.2300">
    <property type="match status" value="1"/>
</dbReference>
<dbReference type="EMBL" id="AP014809">
    <property type="protein sequence ID" value="BAU88978.1"/>
    <property type="molecule type" value="Genomic_DNA"/>
</dbReference>
<reference evidence="2 3" key="1">
    <citation type="journal article" date="2016" name="Genome Announc.">
        <title>Complete Genome Sequence of Methylobacterium populi P-1M, Isolated from Pink-Pigmented Household Biofilm.</title>
        <authorList>
            <person name="Morohoshi T."/>
            <person name="Ikeda T."/>
        </authorList>
    </citation>
    <scope>NUCLEOTIDE SEQUENCE [LARGE SCALE GENOMIC DNA]</scope>
    <source>
        <strain evidence="2 3">P-1M</strain>
    </source>
</reference>
<proteinExistence type="predicted"/>
<keyword evidence="2" id="KW-0418">Kinase</keyword>